<gene>
    <name evidence="5" type="ORF">FB562_0376</name>
</gene>
<evidence type="ECO:0000256" key="3">
    <source>
        <dbReference type="PROSITE-ProRule" id="PRU10038"/>
    </source>
</evidence>
<proteinExistence type="inferred from homology"/>
<keyword evidence="6" id="KW-1185">Reference proteome</keyword>
<dbReference type="InterPro" id="IPR033140">
    <property type="entry name" value="Lipase_GDXG_put_SER_AS"/>
</dbReference>
<dbReference type="AlphaFoldDB" id="A0A542YGV7"/>
<dbReference type="InterPro" id="IPR050300">
    <property type="entry name" value="GDXG_lipolytic_enzyme"/>
</dbReference>
<organism evidence="5 6">
    <name type="scientific">Homoserinimonas aerilata</name>
    <dbReference type="NCBI Taxonomy" id="1162970"/>
    <lineage>
        <taxon>Bacteria</taxon>
        <taxon>Bacillati</taxon>
        <taxon>Actinomycetota</taxon>
        <taxon>Actinomycetes</taxon>
        <taxon>Micrococcales</taxon>
        <taxon>Microbacteriaceae</taxon>
        <taxon>Homoserinimonas</taxon>
    </lineage>
</organism>
<feature type="domain" description="Alpha/beta hydrolase fold-3" evidence="4">
    <location>
        <begin position="82"/>
        <end position="278"/>
    </location>
</feature>
<dbReference type="Proteomes" id="UP000317998">
    <property type="component" value="Unassembled WGS sequence"/>
</dbReference>
<evidence type="ECO:0000256" key="2">
    <source>
        <dbReference type="ARBA" id="ARBA00022801"/>
    </source>
</evidence>
<dbReference type="Gene3D" id="3.40.50.1820">
    <property type="entry name" value="alpha/beta hydrolase"/>
    <property type="match status" value="1"/>
</dbReference>
<accession>A0A542YGV7</accession>
<feature type="active site" evidence="3">
    <location>
        <position position="152"/>
    </location>
</feature>
<protein>
    <submittedName>
        <fullName evidence="5">Acetyl esterase/lipase</fullName>
    </submittedName>
</protein>
<dbReference type="InterPro" id="IPR013094">
    <property type="entry name" value="AB_hydrolase_3"/>
</dbReference>
<comment type="caution">
    <text evidence="5">The sequence shown here is derived from an EMBL/GenBank/DDBJ whole genome shotgun (WGS) entry which is preliminary data.</text>
</comment>
<dbReference type="PANTHER" id="PTHR48081:SF8">
    <property type="entry name" value="ALPHA_BETA HYDROLASE FOLD-3 DOMAIN-CONTAINING PROTEIN-RELATED"/>
    <property type="match status" value="1"/>
</dbReference>
<sequence>MPIHLPEALIPVVLKARRANQPFVTEAGAHQRIRERFLRPVPYSPPARLDGVRVDRRMSDPSGWPVYDVEPIGAAPRASVAVYVHGGGWVNEITGQHWRLIARIARETGQRVVVPVHPLLPLGAARQVRDGVAELARVERDAGREVRLAGDSSGGQIALSAALKLRDDGVTIASTTLLSPALDLTWSNPRIDAVQPSDPWLGRPGGRVLAQAWRGEDELDDPAVSPLFGSMAGLGPLTILSGTRDVLNPDAHVLREKAQDAGVPVAWHEAEGQLHVYALLPTRAGEQGARVIVESLRPR</sequence>
<name>A0A542YGV7_9MICO</name>
<dbReference type="PROSITE" id="PS01174">
    <property type="entry name" value="LIPASE_GDXG_SER"/>
    <property type="match status" value="1"/>
</dbReference>
<dbReference type="EMBL" id="VFOM01000001">
    <property type="protein sequence ID" value="TQL47320.1"/>
    <property type="molecule type" value="Genomic_DNA"/>
</dbReference>
<comment type="similarity">
    <text evidence="1">Belongs to the 'GDXG' lipolytic enzyme family.</text>
</comment>
<dbReference type="InterPro" id="IPR029058">
    <property type="entry name" value="AB_hydrolase_fold"/>
</dbReference>
<dbReference type="OrthoDB" id="9803828at2"/>
<keyword evidence="2" id="KW-0378">Hydrolase</keyword>
<dbReference type="SUPFAM" id="SSF53474">
    <property type="entry name" value="alpha/beta-Hydrolases"/>
    <property type="match status" value="1"/>
</dbReference>
<reference evidence="5 6" key="1">
    <citation type="submission" date="2019-06" db="EMBL/GenBank/DDBJ databases">
        <title>Sequencing the genomes of 1000 actinobacteria strains.</title>
        <authorList>
            <person name="Klenk H.-P."/>
        </authorList>
    </citation>
    <scope>NUCLEOTIDE SEQUENCE [LARGE SCALE GENOMIC DNA]</scope>
    <source>
        <strain evidence="5 6">DSM 26477</strain>
    </source>
</reference>
<evidence type="ECO:0000259" key="4">
    <source>
        <dbReference type="Pfam" id="PF07859"/>
    </source>
</evidence>
<dbReference type="GO" id="GO:0016787">
    <property type="term" value="F:hydrolase activity"/>
    <property type="evidence" value="ECO:0007669"/>
    <property type="project" value="UniProtKB-KW"/>
</dbReference>
<dbReference type="Pfam" id="PF07859">
    <property type="entry name" value="Abhydrolase_3"/>
    <property type="match status" value="1"/>
</dbReference>
<evidence type="ECO:0000313" key="6">
    <source>
        <dbReference type="Proteomes" id="UP000317998"/>
    </source>
</evidence>
<evidence type="ECO:0000256" key="1">
    <source>
        <dbReference type="ARBA" id="ARBA00010515"/>
    </source>
</evidence>
<evidence type="ECO:0000313" key="5">
    <source>
        <dbReference type="EMBL" id="TQL47320.1"/>
    </source>
</evidence>
<dbReference type="PANTHER" id="PTHR48081">
    <property type="entry name" value="AB HYDROLASE SUPERFAMILY PROTEIN C4A8.06C"/>
    <property type="match status" value="1"/>
</dbReference>